<keyword evidence="6" id="KW-1185">Reference proteome</keyword>
<dbReference type="OrthoDB" id="9775224at2"/>
<protein>
    <submittedName>
        <fullName evidence="5">PPK2 family polyphosphate:nucleotide phosphotransferase</fullName>
    </submittedName>
</protein>
<dbReference type="InterPro" id="IPR016898">
    <property type="entry name" value="Polyphosphate_phosphotransfera"/>
</dbReference>
<dbReference type="InterPro" id="IPR027417">
    <property type="entry name" value="P-loop_NTPase"/>
</dbReference>
<keyword evidence="3" id="KW-0418">Kinase</keyword>
<dbReference type="RefSeq" id="WP_113962010.1">
    <property type="nucleotide sequence ID" value="NZ_QNRR01000018.1"/>
</dbReference>
<dbReference type="NCBIfam" id="TIGR03709">
    <property type="entry name" value="PPK2_rel_1"/>
    <property type="match status" value="1"/>
</dbReference>
<name>A0A366H2D0_9BACT</name>
<keyword evidence="2 5" id="KW-0808">Transferase</keyword>
<comment type="similarity">
    <text evidence="1">Belongs to the polyphosphate kinase 2 (PPK2) family. Class I subfamily.</text>
</comment>
<feature type="domain" description="Polyphosphate kinase-2-related" evidence="4">
    <location>
        <begin position="32"/>
        <end position="266"/>
    </location>
</feature>
<dbReference type="InterPro" id="IPR022300">
    <property type="entry name" value="PPK2-rel_1"/>
</dbReference>
<dbReference type="InterPro" id="IPR022488">
    <property type="entry name" value="PPK2-related"/>
</dbReference>
<dbReference type="GO" id="GO:0006797">
    <property type="term" value="P:polyphosphate metabolic process"/>
    <property type="evidence" value="ECO:0007669"/>
    <property type="project" value="InterPro"/>
</dbReference>
<evidence type="ECO:0000256" key="2">
    <source>
        <dbReference type="ARBA" id="ARBA00022679"/>
    </source>
</evidence>
<evidence type="ECO:0000259" key="4">
    <source>
        <dbReference type="Pfam" id="PF03976"/>
    </source>
</evidence>
<dbReference type="AlphaFoldDB" id="A0A366H2D0"/>
<dbReference type="PANTHER" id="PTHR34383">
    <property type="entry name" value="POLYPHOSPHATE:AMP PHOSPHOTRANSFERASE-RELATED"/>
    <property type="match status" value="1"/>
</dbReference>
<dbReference type="Gene3D" id="3.40.50.300">
    <property type="entry name" value="P-loop containing nucleotide triphosphate hydrolases"/>
    <property type="match status" value="1"/>
</dbReference>
<organism evidence="5 6">
    <name type="scientific">Roseimicrobium gellanilyticum</name>
    <dbReference type="NCBI Taxonomy" id="748857"/>
    <lineage>
        <taxon>Bacteria</taxon>
        <taxon>Pseudomonadati</taxon>
        <taxon>Verrucomicrobiota</taxon>
        <taxon>Verrucomicrobiia</taxon>
        <taxon>Verrucomicrobiales</taxon>
        <taxon>Verrucomicrobiaceae</taxon>
        <taxon>Roseimicrobium</taxon>
    </lineage>
</organism>
<accession>A0A366H2D0</accession>
<gene>
    <name evidence="5" type="ORF">DES53_1189</name>
</gene>
<dbReference type="PANTHER" id="PTHR34383:SF3">
    <property type="entry name" value="POLYPHOSPHATE:AMP PHOSPHOTRANSFERASE"/>
    <property type="match status" value="1"/>
</dbReference>
<dbReference type="GO" id="GO:0008976">
    <property type="term" value="F:polyphosphate kinase activity"/>
    <property type="evidence" value="ECO:0007669"/>
    <property type="project" value="InterPro"/>
</dbReference>
<dbReference type="SUPFAM" id="SSF52540">
    <property type="entry name" value="P-loop containing nucleoside triphosphate hydrolases"/>
    <property type="match status" value="1"/>
</dbReference>
<reference evidence="5 6" key="1">
    <citation type="submission" date="2018-06" db="EMBL/GenBank/DDBJ databases">
        <title>Genomic Encyclopedia of Type Strains, Phase IV (KMG-IV): sequencing the most valuable type-strain genomes for metagenomic binning, comparative biology and taxonomic classification.</title>
        <authorList>
            <person name="Goeker M."/>
        </authorList>
    </citation>
    <scope>NUCLEOTIDE SEQUENCE [LARGE SCALE GENOMIC DNA]</scope>
    <source>
        <strain evidence="5 6">DSM 25532</strain>
    </source>
</reference>
<dbReference type="Pfam" id="PF03976">
    <property type="entry name" value="PPK2"/>
    <property type="match status" value="1"/>
</dbReference>
<evidence type="ECO:0000256" key="3">
    <source>
        <dbReference type="ARBA" id="ARBA00022777"/>
    </source>
</evidence>
<dbReference type="EMBL" id="QNRR01000018">
    <property type="protein sequence ID" value="RBP36061.1"/>
    <property type="molecule type" value="Genomic_DNA"/>
</dbReference>
<proteinExistence type="inferred from homology"/>
<sequence>MPKIDLAQFRFPKKSPIKLRKLPTKIKSLYADDVDYRSKLSSVRDDINEMQAQMYAHDRHAMLVVFQAMDAAGKDSTIEHVFSGVNPQGVEVHSFKTPSEEELNHDFLWRSTTKLPTRGKIGVFNRSYYEEVLICKVHPEIIQKYQRLPEAKTKDMKRLYQQRYESIADFEKHLARNGTHVVKFFLHISQKEQAERFLARIEDPSKNWKFNEGDLSEREHWEEYMDAYEECIRKTGTPDSPWYVIPGDSKKNMRLIVASVLRHEMRKLHLEWPQFPENERAAMARSKRKLAAELKK</sequence>
<comment type="caution">
    <text evidence="5">The sequence shown here is derived from an EMBL/GenBank/DDBJ whole genome shotgun (WGS) entry which is preliminary data.</text>
</comment>
<dbReference type="Proteomes" id="UP000253426">
    <property type="component" value="Unassembled WGS sequence"/>
</dbReference>
<evidence type="ECO:0000313" key="5">
    <source>
        <dbReference type="EMBL" id="RBP36061.1"/>
    </source>
</evidence>
<evidence type="ECO:0000256" key="1">
    <source>
        <dbReference type="ARBA" id="ARBA00009924"/>
    </source>
</evidence>
<dbReference type="PIRSF" id="PIRSF028756">
    <property type="entry name" value="PPK2_prd"/>
    <property type="match status" value="1"/>
</dbReference>
<evidence type="ECO:0000313" key="6">
    <source>
        <dbReference type="Proteomes" id="UP000253426"/>
    </source>
</evidence>